<keyword evidence="3" id="KW-1185">Reference proteome</keyword>
<feature type="non-terminal residue" evidence="2">
    <location>
        <position position="1"/>
    </location>
</feature>
<feature type="compositionally biased region" description="Gly residues" evidence="1">
    <location>
        <begin position="18"/>
        <end position="27"/>
    </location>
</feature>
<dbReference type="EMBL" id="NMWX01000113">
    <property type="protein sequence ID" value="OZF85499.1"/>
    <property type="molecule type" value="Genomic_DNA"/>
</dbReference>
<evidence type="ECO:0000313" key="3">
    <source>
        <dbReference type="Proteomes" id="UP000216624"/>
    </source>
</evidence>
<organism evidence="2 3">
    <name type="scientific">Caenorhabditis remanei</name>
    <name type="common">Caenorhabditis vulgaris</name>
    <dbReference type="NCBI Taxonomy" id="31234"/>
    <lineage>
        <taxon>Eukaryota</taxon>
        <taxon>Metazoa</taxon>
        <taxon>Ecdysozoa</taxon>
        <taxon>Nematoda</taxon>
        <taxon>Chromadorea</taxon>
        <taxon>Rhabditida</taxon>
        <taxon>Rhabditina</taxon>
        <taxon>Rhabditomorpha</taxon>
        <taxon>Rhabditoidea</taxon>
        <taxon>Rhabditidae</taxon>
        <taxon>Peloderinae</taxon>
        <taxon>Caenorhabditis</taxon>
    </lineage>
</organism>
<evidence type="ECO:0000313" key="2">
    <source>
        <dbReference type="EMBL" id="OZF85499.1"/>
    </source>
</evidence>
<name>A0A260ZJP7_CAERE</name>
<dbReference type="Proteomes" id="UP000216624">
    <property type="component" value="Unassembled WGS sequence"/>
</dbReference>
<dbReference type="AlphaFoldDB" id="A0A260ZJP7"/>
<comment type="caution">
    <text evidence="2">The sequence shown here is derived from an EMBL/GenBank/DDBJ whole genome shotgun (WGS) entry which is preliminary data.</text>
</comment>
<sequence length="66" mass="6999">MDGRKQEETRGARRGDGGRGGVGALRGDGGRLLMRRNADAFLHAGIMAQVQAHYEQERHGGNAPGA</sequence>
<proteinExistence type="predicted"/>
<protein>
    <submittedName>
        <fullName evidence="2">Uncharacterized protein</fullName>
    </submittedName>
</protein>
<accession>A0A260ZJP7</accession>
<feature type="region of interest" description="Disordered" evidence="1">
    <location>
        <begin position="1"/>
        <end position="29"/>
    </location>
</feature>
<feature type="compositionally biased region" description="Basic and acidic residues" evidence="1">
    <location>
        <begin position="1"/>
        <end position="17"/>
    </location>
</feature>
<reference evidence="2" key="1">
    <citation type="submission" date="2017-08" db="EMBL/GenBank/DDBJ databases">
        <authorList>
            <person name="de Groot N.N."/>
        </authorList>
    </citation>
    <scope>NUCLEOTIDE SEQUENCE [LARGE SCALE GENOMIC DNA]</scope>
    <source>
        <strain evidence="2">PX439</strain>
    </source>
</reference>
<evidence type="ECO:0000256" key="1">
    <source>
        <dbReference type="SAM" id="MobiDB-lite"/>
    </source>
</evidence>
<gene>
    <name evidence="2" type="ORF">FL82_24110</name>
</gene>